<name>A0A0E3ZH17_9BACT</name>
<dbReference type="InterPro" id="IPR011055">
    <property type="entry name" value="Dup_hybrid_motif"/>
</dbReference>
<dbReference type="PATRIC" id="fig|400092.3.peg.4875"/>
<dbReference type="PANTHER" id="PTHR21666:SF270">
    <property type="entry name" value="MUREIN HYDROLASE ACTIVATOR ENVC"/>
    <property type="match status" value="1"/>
</dbReference>
<keyword evidence="3" id="KW-1185">Reference proteome</keyword>
<reference evidence="2 3" key="1">
    <citation type="journal article" date="2015" name="Sci. Rep.">
        <title>Unraveling adaptation of Pontibacter korlensis to radiation and infertility in desert through complete genome and comparative transcriptomic analysis.</title>
        <authorList>
            <person name="Dai J."/>
            <person name="Dai W."/>
            <person name="Qiu C."/>
            <person name="Yang Z."/>
            <person name="Zhang Y."/>
            <person name="Zhou M."/>
            <person name="Zhang L."/>
            <person name="Fang C."/>
            <person name="Gao Q."/>
            <person name="Yang Q."/>
            <person name="Li X."/>
            <person name="Wang Z."/>
            <person name="Wang Z."/>
            <person name="Jia Z."/>
            <person name="Chen X."/>
        </authorList>
    </citation>
    <scope>NUCLEOTIDE SEQUENCE [LARGE SCALE GENOMIC DNA]</scope>
    <source>
        <strain evidence="2 3">X14-1T</strain>
    </source>
</reference>
<evidence type="ECO:0000259" key="1">
    <source>
        <dbReference type="Pfam" id="PF01551"/>
    </source>
</evidence>
<dbReference type="OrthoDB" id="9801052at2"/>
<dbReference type="AlphaFoldDB" id="A0A0E3ZH17"/>
<dbReference type="EMBL" id="CP009621">
    <property type="protein sequence ID" value="AKD05279.1"/>
    <property type="molecule type" value="Genomic_DNA"/>
</dbReference>
<dbReference type="InterPro" id="IPR016047">
    <property type="entry name" value="M23ase_b-sheet_dom"/>
</dbReference>
<dbReference type="Proteomes" id="UP000033109">
    <property type="component" value="Chromosome"/>
</dbReference>
<dbReference type="RefSeq" id="WP_046313578.1">
    <property type="nucleotide sequence ID" value="NZ_CBCSCY010000022.1"/>
</dbReference>
<proteinExistence type="predicted"/>
<dbReference type="KEGG" id="pko:PKOR_22195"/>
<dbReference type="Pfam" id="PF01551">
    <property type="entry name" value="Peptidase_M23"/>
    <property type="match status" value="1"/>
</dbReference>
<protein>
    <submittedName>
        <fullName evidence="2">Peptidase M23</fullName>
    </submittedName>
</protein>
<accession>A0A0E3ZH17</accession>
<sequence>MENTLDLSSLLSRHRHTFAPVLDTDLNADCVCTLDFTASCVQLQDVDLQDTDAFNQAVLQMMQEQRATVGVGGYLEDRFIYRRSRHFDVATESRNLHLGVDVWLPAGTAVFTPLDAIVHSFQDNDNFGDYGPTIILQHELEGVTFYTLYGHLSRTSLKGLHDGKRFAKGEKIAEVGPYPENGHWPPHLHFQIIADMSGKYGDFPGVATTSERAKYEQLCPDPNLILQCRHLPDTFKTA</sequence>
<dbReference type="SUPFAM" id="SSF51261">
    <property type="entry name" value="Duplicated hybrid motif"/>
    <property type="match status" value="1"/>
</dbReference>
<dbReference type="GO" id="GO:0004222">
    <property type="term" value="F:metalloendopeptidase activity"/>
    <property type="evidence" value="ECO:0007669"/>
    <property type="project" value="TreeGrafter"/>
</dbReference>
<feature type="domain" description="M23ase beta-sheet core" evidence="1">
    <location>
        <begin position="96"/>
        <end position="194"/>
    </location>
</feature>
<dbReference type="PANTHER" id="PTHR21666">
    <property type="entry name" value="PEPTIDASE-RELATED"/>
    <property type="match status" value="1"/>
</dbReference>
<evidence type="ECO:0000313" key="3">
    <source>
        <dbReference type="Proteomes" id="UP000033109"/>
    </source>
</evidence>
<organism evidence="2 3">
    <name type="scientific">Pontibacter korlensis</name>
    <dbReference type="NCBI Taxonomy" id="400092"/>
    <lineage>
        <taxon>Bacteria</taxon>
        <taxon>Pseudomonadati</taxon>
        <taxon>Bacteroidota</taxon>
        <taxon>Cytophagia</taxon>
        <taxon>Cytophagales</taxon>
        <taxon>Hymenobacteraceae</taxon>
        <taxon>Pontibacter</taxon>
    </lineage>
</organism>
<dbReference type="HOGENOM" id="CLU_104232_0_0_10"/>
<evidence type="ECO:0000313" key="2">
    <source>
        <dbReference type="EMBL" id="AKD05279.1"/>
    </source>
</evidence>
<dbReference type="STRING" id="400092.PKOR_22195"/>
<dbReference type="InterPro" id="IPR050570">
    <property type="entry name" value="Cell_wall_metabolism_enzyme"/>
</dbReference>
<dbReference type="CDD" id="cd12797">
    <property type="entry name" value="M23_peptidase"/>
    <property type="match status" value="1"/>
</dbReference>
<gene>
    <name evidence="2" type="ORF">PKOR_22195</name>
</gene>
<dbReference type="Gene3D" id="2.70.70.10">
    <property type="entry name" value="Glucose Permease (Domain IIA)"/>
    <property type="match status" value="1"/>
</dbReference>